<gene>
    <name evidence="8" type="ORF">LCGC14_2912180</name>
</gene>
<dbReference type="PANTHER" id="PTHR43884">
    <property type="entry name" value="ACYL-COA DEHYDROGENASE"/>
    <property type="match status" value="1"/>
</dbReference>
<evidence type="ECO:0000256" key="4">
    <source>
        <dbReference type="ARBA" id="ARBA00022827"/>
    </source>
</evidence>
<keyword evidence="4" id="KW-0274">FAD</keyword>
<dbReference type="SUPFAM" id="SSF56645">
    <property type="entry name" value="Acyl-CoA dehydrogenase NM domain-like"/>
    <property type="match status" value="1"/>
</dbReference>
<dbReference type="InterPro" id="IPR036250">
    <property type="entry name" value="AcylCo_DH-like_C"/>
</dbReference>
<organism evidence="8">
    <name type="scientific">marine sediment metagenome</name>
    <dbReference type="NCBI Taxonomy" id="412755"/>
    <lineage>
        <taxon>unclassified sequences</taxon>
        <taxon>metagenomes</taxon>
        <taxon>ecological metagenomes</taxon>
    </lineage>
</organism>
<reference evidence="8" key="1">
    <citation type="journal article" date="2015" name="Nature">
        <title>Complex archaea that bridge the gap between prokaryotes and eukaryotes.</title>
        <authorList>
            <person name="Spang A."/>
            <person name="Saw J.H."/>
            <person name="Jorgensen S.L."/>
            <person name="Zaremba-Niedzwiedzka K."/>
            <person name="Martijn J."/>
            <person name="Lind A.E."/>
            <person name="van Eijk R."/>
            <person name="Schleper C."/>
            <person name="Guy L."/>
            <person name="Ettema T.J."/>
        </authorList>
    </citation>
    <scope>NUCLEOTIDE SEQUENCE</scope>
</reference>
<evidence type="ECO:0000259" key="6">
    <source>
        <dbReference type="Pfam" id="PF00441"/>
    </source>
</evidence>
<evidence type="ECO:0000313" key="8">
    <source>
        <dbReference type="EMBL" id="KKK71612.1"/>
    </source>
</evidence>
<dbReference type="PANTHER" id="PTHR43884:SF12">
    <property type="entry name" value="ISOVALERYL-COA DEHYDROGENASE, MITOCHONDRIAL-RELATED"/>
    <property type="match status" value="1"/>
</dbReference>
<dbReference type="Gene3D" id="1.20.140.10">
    <property type="entry name" value="Butyryl-CoA Dehydrogenase, subunit A, domain 3"/>
    <property type="match status" value="1"/>
</dbReference>
<dbReference type="Pfam" id="PF02770">
    <property type="entry name" value="Acyl-CoA_dh_M"/>
    <property type="match status" value="1"/>
</dbReference>
<keyword evidence="5" id="KW-0560">Oxidoreductase</keyword>
<feature type="domain" description="Acyl-CoA dehydrogenase/oxidase C-terminal" evidence="6">
    <location>
        <begin position="87"/>
        <end position="237"/>
    </location>
</feature>
<dbReference type="GO" id="GO:0003995">
    <property type="term" value="F:acyl-CoA dehydrogenase activity"/>
    <property type="evidence" value="ECO:0007669"/>
    <property type="project" value="TreeGrafter"/>
</dbReference>
<dbReference type="InterPro" id="IPR009075">
    <property type="entry name" value="AcylCo_DH/oxidase_C"/>
</dbReference>
<feature type="domain" description="Acyl-CoA oxidase/dehydrogenase middle" evidence="7">
    <location>
        <begin position="2"/>
        <end position="74"/>
    </location>
</feature>
<feature type="non-terminal residue" evidence="8">
    <location>
        <position position="1"/>
    </location>
</feature>
<dbReference type="Pfam" id="PF00441">
    <property type="entry name" value="Acyl-CoA_dh_1"/>
    <property type="match status" value="1"/>
</dbReference>
<evidence type="ECO:0008006" key="9">
    <source>
        <dbReference type="Google" id="ProtNLM"/>
    </source>
</evidence>
<evidence type="ECO:0000259" key="7">
    <source>
        <dbReference type="Pfam" id="PF02770"/>
    </source>
</evidence>
<accession>A0A0F8XRC0</accession>
<proteinExistence type="inferred from homology"/>
<evidence type="ECO:0000256" key="3">
    <source>
        <dbReference type="ARBA" id="ARBA00022630"/>
    </source>
</evidence>
<keyword evidence="3" id="KW-0285">Flavoprotein</keyword>
<comment type="cofactor">
    <cofactor evidence="1">
        <name>FAD</name>
        <dbReference type="ChEBI" id="CHEBI:57692"/>
    </cofactor>
</comment>
<dbReference type="CDD" id="cd00567">
    <property type="entry name" value="ACAD"/>
    <property type="match status" value="1"/>
</dbReference>
<dbReference type="InterPro" id="IPR006091">
    <property type="entry name" value="Acyl-CoA_Oxase/DH_mid-dom"/>
</dbReference>
<dbReference type="EMBL" id="LAZR01057654">
    <property type="protein sequence ID" value="KKK71612.1"/>
    <property type="molecule type" value="Genomic_DNA"/>
</dbReference>
<name>A0A0F8XRC0_9ZZZZ</name>
<dbReference type="InterPro" id="IPR046373">
    <property type="entry name" value="Acyl-CoA_Oxase/DH_mid-dom_sf"/>
</dbReference>
<dbReference type="InterPro" id="IPR009100">
    <property type="entry name" value="AcylCoA_DH/oxidase_NM_dom_sf"/>
</dbReference>
<evidence type="ECO:0000256" key="2">
    <source>
        <dbReference type="ARBA" id="ARBA00009347"/>
    </source>
</evidence>
<protein>
    <recommendedName>
        <fullName evidence="9">Acyl-CoA dehydrogenase/oxidase C-terminal domain-containing protein</fullName>
    </recommendedName>
</protein>
<dbReference type="AlphaFoldDB" id="A0A0F8XRC0"/>
<dbReference type="SUPFAM" id="SSF47203">
    <property type="entry name" value="Acyl-CoA dehydrogenase C-terminal domain-like"/>
    <property type="match status" value="1"/>
</dbReference>
<sequence length="238" mass="26056">YKKDGDDYIINGRKIFITNSHIADVITILAKDAENPKVFSTFIVENKMEGFKATHKEHKVGMRGCNTGELSFENLRVPKEQLLSEEGKGIRVAMAAIGDAGRGGMVGIAIGLQAACLEASVKFAKERILYGKPISELQLIQSKLAEMKIDLEAGRLLAYRGAAMHDKGVRSSNEFAVAKYFTTEMAQKAAKMAVDIHGGYGCMEEYAVTRFLRDSFVLGPSAGTSDIMKVIIARWVLS</sequence>
<evidence type="ECO:0000256" key="1">
    <source>
        <dbReference type="ARBA" id="ARBA00001974"/>
    </source>
</evidence>
<comment type="similarity">
    <text evidence="2">Belongs to the acyl-CoA dehydrogenase family.</text>
</comment>
<dbReference type="Gene3D" id="2.40.110.10">
    <property type="entry name" value="Butyryl-CoA Dehydrogenase, subunit A, domain 2"/>
    <property type="match status" value="1"/>
</dbReference>
<evidence type="ECO:0000256" key="5">
    <source>
        <dbReference type="ARBA" id="ARBA00023002"/>
    </source>
</evidence>
<dbReference type="FunFam" id="1.20.140.10:FF:000001">
    <property type="entry name" value="Acyl-CoA dehydrogenase"/>
    <property type="match status" value="1"/>
</dbReference>
<comment type="caution">
    <text evidence="8">The sequence shown here is derived from an EMBL/GenBank/DDBJ whole genome shotgun (WGS) entry which is preliminary data.</text>
</comment>